<evidence type="ECO:0000259" key="8">
    <source>
        <dbReference type="PROSITE" id="PS50110"/>
    </source>
</evidence>
<dbReference type="CDD" id="cd00383">
    <property type="entry name" value="trans_reg_C"/>
    <property type="match status" value="1"/>
</dbReference>
<evidence type="ECO:0000259" key="9">
    <source>
        <dbReference type="PROSITE" id="PS51755"/>
    </source>
</evidence>
<evidence type="ECO:0000256" key="6">
    <source>
        <dbReference type="PROSITE-ProRule" id="PRU00169"/>
    </source>
</evidence>
<evidence type="ECO:0000256" key="4">
    <source>
        <dbReference type="ARBA" id="ARBA00023125"/>
    </source>
</evidence>
<protein>
    <submittedName>
        <fullName evidence="10">Proteobacterial dedicated sortase system response regulator</fullName>
    </submittedName>
</protein>
<dbReference type="InterPro" id="IPR011006">
    <property type="entry name" value="CheY-like_superfamily"/>
</dbReference>
<keyword evidence="1 6" id="KW-0597">Phosphoprotein</keyword>
<dbReference type="RefSeq" id="WP_135443773.1">
    <property type="nucleotide sequence ID" value="NZ_SRLE01000007.1"/>
</dbReference>
<dbReference type="GO" id="GO:0000156">
    <property type="term" value="F:phosphorelay response regulator activity"/>
    <property type="evidence" value="ECO:0007669"/>
    <property type="project" value="TreeGrafter"/>
</dbReference>
<dbReference type="PANTHER" id="PTHR48111:SF21">
    <property type="entry name" value="DNA-BINDING DUAL MASTER TRANSCRIPTIONAL REGULATOR RPAA"/>
    <property type="match status" value="1"/>
</dbReference>
<dbReference type="GO" id="GO:0000976">
    <property type="term" value="F:transcription cis-regulatory region binding"/>
    <property type="evidence" value="ECO:0007669"/>
    <property type="project" value="TreeGrafter"/>
</dbReference>
<dbReference type="InterPro" id="IPR001867">
    <property type="entry name" value="OmpR/PhoB-type_DNA-bd"/>
</dbReference>
<dbReference type="CDD" id="cd17574">
    <property type="entry name" value="REC_OmpR"/>
    <property type="match status" value="1"/>
</dbReference>
<dbReference type="PANTHER" id="PTHR48111">
    <property type="entry name" value="REGULATOR OF RPOS"/>
    <property type="match status" value="1"/>
</dbReference>
<name>A0A4Z0M2C8_9GAMM</name>
<accession>A0A4Z0M2C8</accession>
<dbReference type="Gene3D" id="1.10.10.10">
    <property type="entry name" value="Winged helix-like DNA-binding domain superfamily/Winged helix DNA-binding domain"/>
    <property type="match status" value="1"/>
</dbReference>
<dbReference type="EMBL" id="SRLE01000007">
    <property type="protein sequence ID" value="TGD73528.1"/>
    <property type="molecule type" value="Genomic_DNA"/>
</dbReference>
<dbReference type="InterPro" id="IPR036388">
    <property type="entry name" value="WH-like_DNA-bd_sf"/>
</dbReference>
<dbReference type="PROSITE" id="PS51755">
    <property type="entry name" value="OMPR_PHOB"/>
    <property type="match status" value="1"/>
</dbReference>
<dbReference type="PROSITE" id="PS50110">
    <property type="entry name" value="RESPONSE_REGULATORY"/>
    <property type="match status" value="1"/>
</dbReference>
<feature type="domain" description="Response regulatory" evidence="8">
    <location>
        <begin position="4"/>
        <end position="120"/>
    </location>
</feature>
<dbReference type="InterPro" id="IPR039420">
    <property type="entry name" value="WalR-like"/>
</dbReference>
<evidence type="ECO:0000256" key="5">
    <source>
        <dbReference type="ARBA" id="ARBA00023163"/>
    </source>
</evidence>
<gene>
    <name evidence="10" type="primary">pdsR</name>
    <name evidence="10" type="ORF">E4634_10900</name>
</gene>
<dbReference type="NCBIfam" id="TIGR03787">
    <property type="entry name" value="marine_sort_RR"/>
    <property type="match status" value="1"/>
</dbReference>
<keyword evidence="3" id="KW-0805">Transcription regulation</keyword>
<proteinExistence type="predicted"/>
<dbReference type="InterPro" id="IPR001789">
    <property type="entry name" value="Sig_transdc_resp-reg_receiver"/>
</dbReference>
<dbReference type="SMART" id="SM00448">
    <property type="entry name" value="REC"/>
    <property type="match status" value="1"/>
</dbReference>
<feature type="DNA-binding region" description="OmpR/PhoB-type" evidence="7">
    <location>
        <begin position="131"/>
        <end position="229"/>
    </location>
</feature>
<keyword evidence="2" id="KW-0902">Two-component regulatory system</keyword>
<dbReference type="Gene3D" id="6.10.250.690">
    <property type="match status" value="1"/>
</dbReference>
<dbReference type="Gene3D" id="3.40.50.2300">
    <property type="match status" value="1"/>
</dbReference>
<dbReference type="GO" id="GO:0006355">
    <property type="term" value="P:regulation of DNA-templated transcription"/>
    <property type="evidence" value="ECO:0007669"/>
    <property type="project" value="InterPro"/>
</dbReference>
<keyword evidence="11" id="KW-1185">Reference proteome</keyword>
<keyword evidence="4 7" id="KW-0238">DNA-binding</keyword>
<evidence type="ECO:0000256" key="7">
    <source>
        <dbReference type="PROSITE-ProRule" id="PRU01091"/>
    </source>
</evidence>
<dbReference type="OrthoDB" id="9802426at2"/>
<dbReference type="Proteomes" id="UP000298050">
    <property type="component" value="Unassembled WGS sequence"/>
</dbReference>
<evidence type="ECO:0000256" key="3">
    <source>
        <dbReference type="ARBA" id="ARBA00023015"/>
    </source>
</evidence>
<reference evidence="10 11" key="1">
    <citation type="submission" date="2019-04" db="EMBL/GenBank/DDBJ databases">
        <title>Taxonomy of novel Haliea sp. from mangrove soil of West Coast of India.</title>
        <authorList>
            <person name="Verma A."/>
            <person name="Kumar P."/>
            <person name="Krishnamurthi S."/>
        </authorList>
    </citation>
    <scope>NUCLEOTIDE SEQUENCE [LARGE SCALE GENOMIC DNA]</scope>
    <source>
        <strain evidence="10 11">SAOS-164</strain>
    </source>
</reference>
<keyword evidence="5" id="KW-0804">Transcription</keyword>
<dbReference type="GO" id="GO:0032993">
    <property type="term" value="C:protein-DNA complex"/>
    <property type="evidence" value="ECO:0007669"/>
    <property type="project" value="TreeGrafter"/>
</dbReference>
<evidence type="ECO:0000313" key="10">
    <source>
        <dbReference type="EMBL" id="TGD73528.1"/>
    </source>
</evidence>
<sequence length="236" mass="26378">MPQHIAIVEDEPALAENYRDALQRQGFRVSLFAARDSAATALREQLPDLAIIDVGLGEDAEGGFELCRELRSRAPELPIVFLTARDSELDIISGLRLGADDYLTKDISQAHMLARINALLRRVRALRAPESGEHQFSRGALALNTERMTASWSGQAVALTVTEFWMVHALARHPGHVRSRQQLMDAANVVLDDSSITSHIKRIRRKFLAVDERFEAIETAYGMGYRWLEQDTGQAT</sequence>
<dbReference type="SMART" id="SM00862">
    <property type="entry name" value="Trans_reg_C"/>
    <property type="match status" value="1"/>
</dbReference>
<dbReference type="Pfam" id="PF00486">
    <property type="entry name" value="Trans_reg_C"/>
    <property type="match status" value="1"/>
</dbReference>
<feature type="modified residue" description="4-aspartylphosphate" evidence="6">
    <location>
        <position position="53"/>
    </location>
</feature>
<evidence type="ECO:0000256" key="2">
    <source>
        <dbReference type="ARBA" id="ARBA00023012"/>
    </source>
</evidence>
<feature type="domain" description="OmpR/PhoB-type" evidence="9">
    <location>
        <begin position="131"/>
        <end position="229"/>
    </location>
</feature>
<dbReference type="AlphaFoldDB" id="A0A4Z0M2C8"/>
<evidence type="ECO:0000313" key="11">
    <source>
        <dbReference type="Proteomes" id="UP000298050"/>
    </source>
</evidence>
<dbReference type="InterPro" id="IPR022305">
    <property type="entry name" value="Response_regulator"/>
</dbReference>
<organism evidence="10 11">
    <name type="scientific">Mangrovimicrobium sediminis</name>
    <dbReference type="NCBI Taxonomy" id="2562682"/>
    <lineage>
        <taxon>Bacteria</taxon>
        <taxon>Pseudomonadati</taxon>
        <taxon>Pseudomonadota</taxon>
        <taxon>Gammaproteobacteria</taxon>
        <taxon>Cellvibrionales</taxon>
        <taxon>Halieaceae</taxon>
        <taxon>Mangrovimicrobium</taxon>
    </lineage>
</organism>
<evidence type="ECO:0000256" key="1">
    <source>
        <dbReference type="ARBA" id="ARBA00022553"/>
    </source>
</evidence>
<dbReference type="Pfam" id="PF00072">
    <property type="entry name" value="Response_reg"/>
    <property type="match status" value="1"/>
</dbReference>
<comment type="caution">
    <text evidence="10">The sequence shown here is derived from an EMBL/GenBank/DDBJ whole genome shotgun (WGS) entry which is preliminary data.</text>
</comment>
<dbReference type="SUPFAM" id="SSF52172">
    <property type="entry name" value="CheY-like"/>
    <property type="match status" value="1"/>
</dbReference>
<dbReference type="GO" id="GO:0005829">
    <property type="term" value="C:cytosol"/>
    <property type="evidence" value="ECO:0007669"/>
    <property type="project" value="TreeGrafter"/>
</dbReference>